<feature type="non-terminal residue" evidence="2">
    <location>
        <position position="1"/>
    </location>
</feature>
<accession>A0AAN5CJ10</accession>
<evidence type="ECO:0000313" key="2">
    <source>
        <dbReference type="EMBL" id="GMR45266.1"/>
    </source>
</evidence>
<dbReference type="EMBL" id="BTRK01000004">
    <property type="protein sequence ID" value="GMR45266.1"/>
    <property type="molecule type" value="Genomic_DNA"/>
</dbReference>
<feature type="transmembrane region" description="Helical" evidence="1">
    <location>
        <begin position="6"/>
        <end position="33"/>
    </location>
</feature>
<comment type="caution">
    <text evidence="2">The sequence shown here is derived from an EMBL/GenBank/DDBJ whole genome shotgun (WGS) entry which is preliminary data.</text>
</comment>
<organism evidence="2 3">
    <name type="scientific">Pristionchus mayeri</name>
    <dbReference type="NCBI Taxonomy" id="1317129"/>
    <lineage>
        <taxon>Eukaryota</taxon>
        <taxon>Metazoa</taxon>
        <taxon>Ecdysozoa</taxon>
        <taxon>Nematoda</taxon>
        <taxon>Chromadorea</taxon>
        <taxon>Rhabditida</taxon>
        <taxon>Rhabditina</taxon>
        <taxon>Diplogasteromorpha</taxon>
        <taxon>Diplogasteroidea</taxon>
        <taxon>Neodiplogasteridae</taxon>
        <taxon>Pristionchus</taxon>
    </lineage>
</organism>
<feature type="non-terminal residue" evidence="2">
    <location>
        <position position="73"/>
    </location>
</feature>
<dbReference type="Proteomes" id="UP001328107">
    <property type="component" value="Unassembled WGS sequence"/>
</dbReference>
<keyword evidence="3" id="KW-1185">Reference proteome</keyword>
<keyword evidence="1" id="KW-0812">Transmembrane</keyword>
<protein>
    <submittedName>
        <fullName evidence="2">Uncharacterized protein</fullName>
    </submittedName>
</protein>
<proteinExistence type="predicted"/>
<name>A0AAN5CJ10_9BILA</name>
<keyword evidence="1" id="KW-1133">Transmembrane helix</keyword>
<gene>
    <name evidence="2" type="ORF">PMAYCL1PPCAC_15461</name>
</gene>
<dbReference type="AlphaFoldDB" id="A0AAN5CJ10"/>
<evidence type="ECO:0000313" key="3">
    <source>
        <dbReference type="Proteomes" id="UP001328107"/>
    </source>
</evidence>
<sequence>QLGAPATLIVGPGGILVLSIIFQFPPSVLCLLLHHSITSTRPQCNPTDDNTCLQTIPHCLLKKALQKAPSNTS</sequence>
<keyword evidence="1" id="KW-0472">Membrane</keyword>
<reference evidence="3" key="1">
    <citation type="submission" date="2022-10" db="EMBL/GenBank/DDBJ databases">
        <title>Genome assembly of Pristionchus species.</title>
        <authorList>
            <person name="Yoshida K."/>
            <person name="Sommer R.J."/>
        </authorList>
    </citation>
    <scope>NUCLEOTIDE SEQUENCE [LARGE SCALE GENOMIC DNA]</scope>
    <source>
        <strain evidence="3">RS5460</strain>
    </source>
</reference>
<evidence type="ECO:0000256" key="1">
    <source>
        <dbReference type="SAM" id="Phobius"/>
    </source>
</evidence>